<reference evidence="2 4" key="1">
    <citation type="submission" date="2016-02" db="EMBL/GenBank/DDBJ databases">
        <title>Draft genome sequence of Acidibacillus ferrooxidans SLC66.</title>
        <authorList>
            <person name="Oliveira G."/>
            <person name="Nancucheo I."/>
            <person name="Dall'Agnol H."/>
            <person name="Johnson B."/>
            <person name="Oliveira R."/>
            <person name="Nunes G.L."/>
            <person name="Tzotzos G."/>
            <person name="Orellana S.C."/>
            <person name="Salim A.C."/>
            <person name="Araujo F.M."/>
        </authorList>
    </citation>
    <scope>NUCLEOTIDE SEQUENCE [LARGE SCALE GENOMIC DNA]</scope>
    <source>
        <strain evidence="2 4">SLC66</strain>
    </source>
</reference>
<gene>
    <name evidence="2" type="ORF">AYW79_05440</name>
    <name evidence="3" type="ORF">B2M26_11415</name>
</gene>
<evidence type="ECO:0000313" key="2">
    <source>
        <dbReference type="EMBL" id="OAG94459.1"/>
    </source>
</evidence>
<evidence type="ECO:0008006" key="6">
    <source>
        <dbReference type="Google" id="ProtNLM"/>
    </source>
</evidence>
<comment type="caution">
    <text evidence="2">The sequence shown here is derived from an EMBL/GenBank/DDBJ whole genome shotgun (WGS) entry which is preliminary data.</text>
</comment>
<dbReference type="Proteomes" id="UP000077421">
    <property type="component" value="Unassembled WGS sequence"/>
</dbReference>
<feature type="coiled-coil region" evidence="1">
    <location>
        <begin position="38"/>
        <end position="65"/>
    </location>
</feature>
<evidence type="ECO:0000313" key="3">
    <source>
        <dbReference type="EMBL" id="OPG15657.1"/>
    </source>
</evidence>
<dbReference type="Proteomes" id="UP000190229">
    <property type="component" value="Unassembled WGS sequence"/>
</dbReference>
<accession>A0A162UWU5</accession>
<keyword evidence="5" id="KW-1185">Reference proteome</keyword>
<keyword evidence="1" id="KW-0175">Coiled coil</keyword>
<dbReference type="RefSeq" id="WP_067562760.1">
    <property type="nucleotide sequence ID" value="NZ_LSUQ01000010.1"/>
</dbReference>
<proteinExistence type="predicted"/>
<evidence type="ECO:0000256" key="1">
    <source>
        <dbReference type="SAM" id="Coils"/>
    </source>
</evidence>
<evidence type="ECO:0000313" key="5">
    <source>
        <dbReference type="Proteomes" id="UP000190229"/>
    </source>
</evidence>
<dbReference type="EMBL" id="LSUQ01000010">
    <property type="protein sequence ID" value="OAG94459.1"/>
    <property type="molecule type" value="Genomic_DNA"/>
</dbReference>
<sequence>MQTLALQVVLLLVTIVVVVYPLRLQKAKPSSRESSSWIKTASVKLQEIEDEYRALLRMTETLSEEVSRLAEQYHALSTDQIAFADVQSRLLELEQMQVIREPAIKVKSAKERTGIPDFLPTRYKKLARRLVAGEDVRDLASEFQMSIGEIELVRSMVQIPDSDQVKAPF</sequence>
<protein>
    <recommendedName>
        <fullName evidence="6">DUF2802 domain-containing protein</fullName>
    </recommendedName>
</protein>
<reference evidence="3 5" key="2">
    <citation type="submission" date="2017-02" db="EMBL/GenBank/DDBJ databases">
        <title>Draft genome of Acidibacillus ferrooxidans Huett2.</title>
        <authorList>
            <person name="Schopf S."/>
        </authorList>
    </citation>
    <scope>NUCLEOTIDE SEQUENCE [LARGE SCALE GENOMIC DNA]</scope>
    <source>
        <strain evidence="3 5">Huett2</strain>
    </source>
</reference>
<dbReference type="EMBL" id="MWPS01000027">
    <property type="protein sequence ID" value="OPG15657.1"/>
    <property type="molecule type" value="Genomic_DNA"/>
</dbReference>
<dbReference type="AlphaFoldDB" id="A0A162UWU5"/>
<evidence type="ECO:0000313" key="4">
    <source>
        <dbReference type="Proteomes" id="UP000077421"/>
    </source>
</evidence>
<dbReference type="STRING" id="1765683.B2M26_11415"/>
<name>A0A162UWU5_9BACL</name>
<dbReference type="OrthoDB" id="9923142at2"/>
<organism evidence="2 4">
    <name type="scientific">Ferroacidibacillus organovorans</name>
    <dbReference type="NCBI Taxonomy" id="1765683"/>
    <lineage>
        <taxon>Bacteria</taxon>
        <taxon>Bacillati</taxon>
        <taxon>Bacillota</taxon>
        <taxon>Bacilli</taxon>
        <taxon>Bacillales</taxon>
        <taxon>Alicyclobacillaceae</taxon>
        <taxon>Ferroacidibacillus</taxon>
    </lineage>
</organism>